<dbReference type="InParanoid" id="W0DST2"/>
<accession>W0DST2</accession>
<gene>
    <name evidence="1" type="ORF">THIAE_06815</name>
</gene>
<dbReference type="OrthoDB" id="9815616at2"/>
<dbReference type="eggNOG" id="ENOG502Z8VU">
    <property type="taxonomic scope" value="Bacteria"/>
</dbReference>
<dbReference type="HOGENOM" id="CLU_038921_0_0_6"/>
<keyword evidence="2" id="KW-1185">Reference proteome</keyword>
<dbReference type="NCBIfam" id="TIGR02564">
    <property type="entry name" value="cas_Csy1"/>
    <property type="match status" value="1"/>
</dbReference>
<name>W0DST2_9GAMM</name>
<dbReference type="KEGG" id="tao:THIAE_06815"/>
<protein>
    <submittedName>
        <fullName evidence="1">CRISPR-associated protein Csy1</fullName>
    </submittedName>
</protein>
<dbReference type="EMBL" id="CP007030">
    <property type="protein sequence ID" value="AHF01507.1"/>
    <property type="molecule type" value="Genomic_DNA"/>
</dbReference>
<sequence length="427" mass="49129">MIEPAIQAFLSERKEAWLKKQLNPSQTESEQAEIYAEAEVSFLLAQWLPNAAKRAKQLNLVSHPAKFTHPGAKTSSVIAQTPQENDGFLRFGNVKDIEEDVFGNAAAIDVYKFLSLKLIDGKSVLQHIEQASELIQSQFSIPTLDFEQLRELFLLIKQDGHPEPLTSGQVKQVYFPVADETNGYHLLSILNSSGMMFALKDRINQVRFSDETKQAREDRKNKAYNPNGLYEIYDLTAIGFGGTKPQNISVLNSSNGGVAFLLKSMPPELEVRKVRLPKNDFFKQTLWAKDYGWIFSRLNYLLNEDWRNNMEIRQKRDQIFQEAVYQAAETLWQVRAQNEGWSQSDTYSSLPAWQKIWLDNARQAEREVDYAYIDQAISAFTSWFITVFEEYLKKNAIVFNDVDIQHFINVADLFDVQSNLQIKEAFR</sequence>
<dbReference type="STRING" id="717772.THIAE_06815"/>
<dbReference type="Proteomes" id="UP000005380">
    <property type="component" value="Chromosome"/>
</dbReference>
<dbReference type="RefSeq" id="WP_006461044.1">
    <property type="nucleotide sequence ID" value="NZ_CP007030.1"/>
</dbReference>
<organism evidence="1 2">
    <name type="scientific">Thiomicrospira aerophila AL3</name>
    <dbReference type="NCBI Taxonomy" id="717772"/>
    <lineage>
        <taxon>Bacteria</taxon>
        <taxon>Pseudomonadati</taxon>
        <taxon>Pseudomonadota</taxon>
        <taxon>Gammaproteobacteria</taxon>
        <taxon>Thiotrichales</taxon>
        <taxon>Piscirickettsiaceae</taxon>
        <taxon>Thiomicrospira</taxon>
    </lineage>
</organism>
<evidence type="ECO:0000313" key="1">
    <source>
        <dbReference type="EMBL" id="AHF01507.1"/>
    </source>
</evidence>
<dbReference type="Pfam" id="PF09611">
    <property type="entry name" value="Cas_Csy1"/>
    <property type="match status" value="1"/>
</dbReference>
<reference evidence="1 2" key="1">
    <citation type="submission" date="2013-12" db="EMBL/GenBank/DDBJ databases">
        <authorList>
            <consortium name="DOE Joint Genome Institute"/>
            <person name="Kappler U."/>
            <person name="Huntemann M."/>
            <person name="Han J."/>
            <person name="Chen A."/>
            <person name="Kyrpides N."/>
            <person name="Mavromatis K."/>
            <person name="Markowitz V."/>
            <person name="Palaniappan K."/>
            <person name="Ivanova N."/>
            <person name="Schaumberg A."/>
            <person name="Pati A."/>
            <person name="Liolios K."/>
            <person name="Nordberg H.P."/>
            <person name="Cantor M.N."/>
            <person name="Hua S.X."/>
            <person name="Woyke T."/>
        </authorList>
    </citation>
    <scope>NUCLEOTIDE SEQUENCE [LARGE SCALE GENOMIC DNA]</scope>
    <source>
        <strain evidence="2">AL2</strain>
    </source>
</reference>
<proteinExistence type="predicted"/>
<evidence type="ECO:0000313" key="2">
    <source>
        <dbReference type="Proteomes" id="UP000005380"/>
    </source>
</evidence>
<dbReference type="AlphaFoldDB" id="W0DST2"/>
<dbReference type="InterPro" id="IPR013397">
    <property type="entry name" value="CRISPR-assoc_prot_Csy1"/>
</dbReference>